<proteinExistence type="predicted"/>
<dbReference type="RefSeq" id="WP_073047094.1">
    <property type="nucleotide sequence ID" value="NZ_FQZL01000005.1"/>
</dbReference>
<sequence>MYTDIVIDHFKNPRNVGFIEDASGVGFAGDPECGDNLKIFIKVENYIITDIKFQVQGCTAAIASSSMTTVLAKGKHVMAAFAITEDDITEALGGLPEEKLHCSVLGALALKKAVADYSKRREE</sequence>
<dbReference type="GO" id="GO:0005506">
    <property type="term" value="F:iron ion binding"/>
    <property type="evidence" value="ECO:0007669"/>
    <property type="project" value="InterPro"/>
</dbReference>
<accession>A0A1M6CET3</accession>
<dbReference type="GO" id="GO:0051536">
    <property type="term" value="F:iron-sulfur cluster binding"/>
    <property type="evidence" value="ECO:0007669"/>
    <property type="project" value="InterPro"/>
</dbReference>
<evidence type="ECO:0000313" key="2">
    <source>
        <dbReference type="EMBL" id="SHI59284.1"/>
    </source>
</evidence>
<protein>
    <submittedName>
        <fullName evidence="2">Nitrogen fixation protein NifU</fullName>
    </submittedName>
</protein>
<evidence type="ECO:0000313" key="3">
    <source>
        <dbReference type="Proteomes" id="UP000184052"/>
    </source>
</evidence>
<dbReference type="AlphaFoldDB" id="A0A1M6CET3"/>
<feature type="domain" description="NIF system FeS cluster assembly NifU N-terminal" evidence="1">
    <location>
        <begin position="1"/>
        <end position="122"/>
    </location>
</feature>
<dbReference type="OrthoDB" id="9804157at2"/>
<dbReference type="CDD" id="cd06664">
    <property type="entry name" value="IscU_like"/>
    <property type="match status" value="1"/>
</dbReference>
<dbReference type="PANTHER" id="PTHR10093">
    <property type="entry name" value="IRON-SULFUR CLUSTER ASSEMBLY ENZYME NIFU HOMOLOG"/>
    <property type="match status" value="1"/>
</dbReference>
<evidence type="ECO:0000259" key="1">
    <source>
        <dbReference type="Pfam" id="PF01592"/>
    </source>
</evidence>
<gene>
    <name evidence="2" type="ORF">SAMN02745751_00676</name>
</gene>
<dbReference type="SUPFAM" id="SSF82649">
    <property type="entry name" value="SufE/NifU"/>
    <property type="match status" value="1"/>
</dbReference>
<dbReference type="EMBL" id="FQZL01000005">
    <property type="protein sequence ID" value="SHI59284.1"/>
    <property type="molecule type" value="Genomic_DNA"/>
</dbReference>
<name>A0A1M6CET3_9FIRM</name>
<dbReference type="InterPro" id="IPR002871">
    <property type="entry name" value="NIF_FeS_clus_asmbl_NifU_N"/>
</dbReference>
<dbReference type="Pfam" id="PF01592">
    <property type="entry name" value="NifU_N"/>
    <property type="match status" value="1"/>
</dbReference>
<dbReference type="STRING" id="1121476.SAMN02745751_00676"/>
<dbReference type="GO" id="GO:0016226">
    <property type="term" value="P:iron-sulfur cluster assembly"/>
    <property type="evidence" value="ECO:0007669"/>
    <property type="project" value="InterPro"/>
</dbReference>
<reference evidence="2 3" key="1">
    <citation type="submission" date="2016-11" db="EMBL/GenBank/DDBJ databases">
        <authorList>
            <person name="Jaros S."/>
            <person name="Januszkiewicz K."/>
            <person name="Wedrychowicz H."/>
        </authorList>
    </citation>
    <scope>NUCLEOTIDE SEQUENCE [LARGE SCALE GENOMIC DNA]</scope>
    <source>
        <strain evidence="2 3">DSM 17477</strain>
    </source>
</reference>
<keyword evidence="3" id="KW-1185">Reference proteome</keyword>
<dbReference type="Gene3D" id="3.90.1010.10">
    <property type="match status" value="1"/>
</dbReference>
<organism evidence="2 3">
    <name type="scientific">Dethiosulfatibacter aminovorans DSM 17477</name>
    <dbReference type="NCBI Taxonomy" id="1121476"/>
    <lineage>
        <taxon>Bacteria</taxon>
        <taxon>Bacillati</taxon>
        <taxon>Bacillota</taxon>
        <taxon>Tissierellia</taxon>
        <taxon>Dethiosulfatibacter</taxon>
    </lineage>
</organism>
<dbReference type="Proteomes" id="UP000184052">
    <property type="component" value="Unassembled WGS sequence"/>
</dbReference>